<dbReference type="Proteomes" id="UP001177023">
    <property type="component" value="Unassembled WGS sequence"/>
</dbReference>
<evidence type="ECO:0000256" key="6">
    <source>
        <dbReference type="SAM" id="MobiDB-lite"/>
    </source>
</evidence>
<protein>
    <recommendedName>
        <fullName evidence="7">RING-type domain-containing protein</fullName>
    </recommendedName>
</protein>
<dbReference type="Pfam" id="PF14634">
    <property type="entry name" value="zf-RING_5"/>
    <property type="match status" value="1"/>
</dbReference>
<gene>
    <name evidence="8" type="ORF">MSPICULIGERA_LOCUS15127</name>
</gene>
<keyword evidence="5" id="KW-0175">Coiled coil</keyword>
<feature type="region of interest" description="Disordered" evidence="6">
    <location>
        <begin position="116"/>
        <end position="139"/>
    </location>
</feature>
<feature type="domain" description="RING-type" evidence="7">
    <location>
        <begin position="13"/>
        <end position="55"/>
    </location>
</feature>
<dbReference type="Gene3D" id="3.30.40.10">
    <property type="entry name" value="Zinc/RING finger domain, C3HC4 (zinc finger)"/>
    <property type="match status" value="2"/>
</dbReference>
<feature type="compositionally biased region" description="Basic residues" evidence="6">
    <location>
        <begin position="303"/>
        <end position="318"/>
    </location>
</feature>
<feature type="region of interest" description="Disordered" evidence="6">
    <location>
        <begin position="303"/>
        <end position="331"/>
    </location>
</feature>
<dbReference type="InterPro" id="IPR017907">
    <property type="entry name" value="Znf_RING_CS"/>
</dbReference>
<dbReference type="InterPro" id="IPR052667">
    <property type="entry name" value="E3_ubiquitin-ligase_RING"/>
</dbReference>
<feature type="compositionally biased region" description="Acidic residues" evidence="6">
    <location>
        <begin position="699"/>
        <end position="713"/>
    </location>
</feature>
<keyword evidence="3" id="KW-0862">Zinc</keyword>
<comment type="caution">
    <text evidence="8">The sequence shown here is derived from an EMBL/GenBank/DDBJ whole genome shotgun (WGS) entry which is preliminary data.</text>
</comment>
<proteinExistence type="predicted"/>
<dbReference type="GO" id="GO:0008270">
    <property type="term" value="F:zinc ion binding"/>
    <property type="evidence" value="ECO:0007669"/>
    <property type="project" value="UniProtKB-KW"/>
</dbReference>
<dbReference type="InterPro" id="IPR013083">
    <property type="entry name" value="Znf_RING/FYVE/PHD"/>
</dbReference>
<keyword evidence="1" id="KW-0479">Metal-binding</keyword>
<sequence>MPGSTGITNEFECIICTDEYAQTRRPLIFECGHSFCERCILGEQENQVMDCPTCREEIDVIIVNYGLLAAHEAYKKLRREQRKSTKEIRRLKREVEYLKLQNGDDSDGVLQRLASLDVESSSSESEEEAPLPENHTPLRLPARIGHRRYRLDPEDLLHIGEAFDSWELDELNDYDGLEPNFDDMDLSRADIMSDDELEEQMHRPPHPGWERTDKLFLRGLPGYVTEEEVKAVIFGHQPTIGQPSFRFVRGGMSKNCIAEFEGGQAVIEQIIRDWHFMHYPGHDEHRLEASFWWINPNHHQRRGAAVHRGRGYGRRPNNRPRPQPQNNDDNLVFRTYNYTPPDGFYHHEEDWAHNPKLDYHCCALHCGPAIVTSHSLTQGKADHMRKTAGKKNNCSMASTSGGEREVNDCVICLQSFSDSRRPVLFNCGHDSCEPCSMVSGSEIVTCPTCRGMISVSIVNFPLMKAQEAQRKADKIIEDLRRELALAKGLPEPATTSRDPADEEDPIAALLRRHAVREGTLKQMCVTEHNPGSRTCKIEAVKVMPRNASILAGHPSPFTHQEMVKTEQLFLYNFPDVISEADVKRVILGRAKLKVPLVIRTVGKKRICIVDFTRGAAVTEQIIRKWHGKSYPGTRTVVAADFYWTWPDGRAMERRFKPATLLWNFRIEFFRPPGENAAPEYRGRFLDRYLNAEGAHDLVDDDWDDGLSESDDGFPEGFRVPRLISEPESEDEEDW</sequence>
<evidence type="ECO:0000256" key="1">
    <source>
        <dbReference type="ARBA" id="ARBA00022723"/>
    </source>
</evidence>
<dbReference type="PROSITE" id="PS50089">
    <property type="entry name" value="ZF_RING_2"/>
    <property type="match status" value="2"/>
</dbReference>
<dbReference type="InterPro" id="IPR001841">
    <property type="entry name" value="Znf_RING"/>
</dbReference>
<evidence type="ECO:0000256" key="4">
    <source>
        <dbReference type="PROSITE-ProRule" id="PRU00175"/>
    </source>
</evidence>
<dbReference type="AlphaFoldDB" id="A0AA36G283"/>
<accession>A0AA36G283</accession>
<reference evidence="8" key="1">
    <citation type="submission" date="2023-06" db="EMBL/GenBank/DDBJ databases">
        <authorList>
            <person name="Delattre M."/>
        </authorList>
    </citation>
    <scope>NUCLEOTIDE SEQUENCE</scope>
    <source>
        <strain evidence="8">AF72</strain>
    </source>
</reference>
<dbReference type="SUPFAM" id="SSF57850">
    <property type="entry name" value="RING/U-box"/>
    <property type="match status" value="2"/>
</dbReference>
<keyword evidence="9" id="KW-1185">Reference proteome</keyword>
<evidence type="ECO:0000259" key="7">
    <source>
        <dbReference type="PROSITE" id="PS50089"/>
    </source>
</evidence>
<feature type="domain" description="RING-type" evidence="7">
    <location>
        <begin position="409"/>
        <end position="450"/>
    </location>
</feature>
<evidence type="ECO:0000256" key="3">
    <source>
        <dbReference type="ARBA" id="ARBA00022833"/>
    </source>
</evidence>
<evidence type="ECO:0000313" key="8">
    <source>
        <dbReference type="EMBL" id="CAJ0576842.1"/>
    </source>
</evidence>
<dbReference type="PANTHER" id="PTHR47156:SF7">
    <property type="entry name" value="RING-TYPE DOMAIN-CONTAINING PROTEIN"/>
    <property type="match status" value="1"/>
</dbReference>
<dbReference type="SMART" id="SM00184">
    <property type="entry name" value="RING"/>
    <property type="match status" value="2"/>
</dbReference>
<dbReference type="PANTHER" id="PTHR47156">
    <property type="entry name" value="PROTEIN CBG20824"/>
    <property type="match status" value="1"/>
</dbReference>
<feature type="coiled-coil region" evidence="5">
    <location>
        <begin position="74"/>
        <end position="101"/>
    </location>
</feature>
<evidence type="ECO:0000256" key="2">
    <source>
        <dbReference type="ARBA" id="ARBA00022771"/>
    </source>
</evidence>
<name>A0AA36G283_9BILA</name>
<organism evidence="8 9">
    <name type="scientific">Mesorhabditis spiculigera</name>
    <dbReference type="NCBI Taxonomy" id="96644"/>
    <lineage>
        <taxon>Eukaryota</taxon>
        <taxon>Metazoa</taxon>
        <taxon>Ecdysozoa</taxon>
        <taxon>Nematoda</taxon>
        <taxon>Chromadorea</taxon>
        <taxon>Rhabditida</taxon>
        <taxon>Rhabditina</taxon>
        <taxon>Rhabditomorpha</taxon>
        <taxon>Rhabditoidea</taxon>
        <taxon>Rhabditidae</taxon>
        <taxon>Mesorhabditinae</taxon>
        <taxon>Mesorhabditis</taxon>
    </lineage>
</organism>
<feature type="region of interest" description="Disordered" evidence="6">
    <location>
        <begin position="699"/>
        <end position="734"/>
    </location>
</feature>
<evidence type="ECO:0000313" key="9">
    <source>
        <dbReference type="Proteomes" id="UP001177023"/>
    </source>
</evidence>
<evidence type="ECO:0000256" key="5">
    <source>
        <dbReference type="SAM" id="Coils"/>
    </source>
</evidence>
<dbReference type="EMBL" id="CATQJA010002647">
    <property type="protein sequence ID" value="CAJ0576842.1"/>
    <property type="molecule type" value="Genomic_DNA"/>
</dbReference>
<dbReference type="PROSITE" id="PS00518">
    <property type="entry name" value="ZF_RING_1"/>
    <property type="match status" value="1"/>
</dbReference>
<feature type="non-terminal residue" evidence="8">
    <location>
        <position position="1"/>
    </location>
</feature>
<keyword evidence="2 4" id="KW-0863">Zinc-finger</keyword>